<dbReference type="OrthoDB" id="1158011at2759"/>
<dbReference type="InterPro" id="IPR016135">
    <property type="entry name" value="UBQ-conjugating_enzyme/RWD"/>
</dbReference>
<accession>A0A368EZ99</accession>
<reference evidence="2 3" key="1">
    <citation type="submission" date="2014-10" db="EMBL/GenBank/DDBJ databases">
        <title>Draft genome of the hookworm Ancylostoma caninum.</title>
        <authorList>
            <person name="Mitreva M."/>
        </authorList>
    </citation>
    <scope>NUCLEOTIDE SEQUENCE [LARGE SCALE GENOMIC DNA]</scope>
    <source>
        <strain evidence="2 3">Baltimore</strain>
    </source>
</reference>
<dbReference type="InterPro" id="IPR000608">
    <property type="entry name" value="UBC"/>
</dbReference>
<sequence length="81" mass="9080">MVASVTATARLKKDYAKLLKEPVPFVRAAPLQENILEWHYIIFGAPNTPYEVTASLSYPEGAKYLSCSLFWEGWVVCITAN</sequence>
<dbReference type="SUPFAM" id="SSF54495">
    <property type="entry name" value="UBC-like"/>
    <property type="match status" value="1"/>
</dbReference>
<dbReference type="Proteomes" id="UP000252519">
    <property type="component" value="Unassembled WGS sequence"/>
</dbReference>
<evidence type="ECO:0000259" key="1">
    <source>
        <dbReference type="PROSITE" id="PS50127"/>
    </source>
</evidence>
<feature type="domain" description="UBC core" evidence="1">
    <location>
        <begin position="6"/>
        <end position="81"/>
    </location>
</feature>
<proteinExistence type="predicted"/>
<dbReference type="STRING" id="29170.A0A368EZ99"/>
<keyword evidence="3" id="KW-1185">Reference proteome</keyword>
<gene>
    <name evidence="2" type="ORF">ANCCAN_29155</name>
</gene>
<evidence type="ECO:0000313" key="3">
    <source>
        <dbReference type="Proteomes" id="UP000252519"/>
    </source>
</evidence>
<evidence type="ECO:0000313" key="2">
    <source>
        <dbReference type="EMBL" id="RCN25134.1"/>
    </source>
</evidence>
<comment type="caution">
    <text evidence="2">The sequence shown here is derived from an EMBL/GenBank/DDBJ whole genome shotgun (WGS) entry which is preliminary data.</text>
</comment>
<dbReference type="AlphaFoldDB" id="A0A368EZ99"/>
<dbReference type="PROSITE" id="PS50127">
    <property type="entry name" value="UBC_2"/>
    <property type="match status" value="1"/>
</dbReference>
<name>A0A368EZ99_ANCCA</name>
<organism evidence="2 3">
    <name type="scientific">Ancylostoma caninum</name>
    <name type="common">Dog hookworm</name>
    <dbReference type="NCBI Taxonomy" id="29170"/>
    <lineage>
        <taxon>Eukaryota</taxon>
        <taxon>Metazoa</taxon>
        <taxon>Ecdysozoa</taxon>
        <taxon>Nematoda</taxon>
        <taxon>Chromadorea</taxon>
        <taxon>Rhabditida</taxon>
        <taxon>Rhabditina</taxon>
        <taxon>Rhabditomorpha</taxon>
        <taxon>Strongyloidea</taxon>
        <taxon>Ancylostomatidae</taxon>
        <taxon>Ancylostomatinae</taxon>
        <taxon>Ancylostoma</taxon>
    </lineage>
</organism>
<protein>
    <recommendedName>
        <fullName evidence="1">UBC core domain-containing protein</fullName>
    </recommendedName>
</protein>
<dbReference type="EMBL" id="JOJR01013888">
    <property type="protein sequence ID" value="RCN25134.1"/>
    <property type="molecule type" value="Genomic_DNA"/>
</dbReference>
<dbReference type="Gene3D" id="3.10.110.10">
    <property type="entry name" value="Ubiquitin Conjugating Enzyme"/>
    <property type="match status" value="1"/>
</dbReference>